<dbReference type="EMBL" id="JARAOO010000010">
    <property type="protein sequence ID" value="KAJ7954514.1"/>
    <property type="molecule type" value="Genomic_DNA"/>
</dbReference>
<sequence>MVQGLVVVAGGVVVKDLGLAGHTVGGSTGGLFGPNDWPCPMCANINWAKRNKCNICNTNKPGLSEGGVSAPWLVFSFLVCLSILWCLWRRGGRAGGYKEFDEEELKETKRRRREAEEDDGELYDEFGNLKKKFRAKTHQTEAGQVLPAAGRAGWEVWLTEIESQSKGT</sequence>
<dbReference type="KEGG" id="qsa:O6P43_026086"/>
<evidence type="ECO:0000256" key="2">
    <source>
        <dbReference type="ARBA" id="ARBA00022723"/>
    </source>
</evidence>
<evidence type="ECO:0000313" key="12">
    <source>
        <dbReference type="EMBL" id="KAJ7954514.1"/>
    </source>
</evidence>
<dbReference type="AlphaFoldDB" id="A0AAD7LAD2"/>
<dbReference type="InterPro" id="IPR036443">
    <property type="entry name" value="Znf_RanBP2_sf"/>
</dbReference>
<keyword evidence="10" id="KW-0472">Membrane</keyword>
<accession>A0AAD7LAD2</accession>
<evidence type="ECO:0000256" key="1">
    <source>
        <dbReference type="ARBA" id="ARBA00004123"/>
    </source>
</evidence>
<comment type="subcellular location">
    <subcellularLocation>
        <location evidence="1">Nucleus</location>
    </subcellularLocation>
</comment>
<organism evidence="12 13">
    <name type="scientific">Quillaja saponaria</name>
    <name type="common">Soap bark tree</name>
    <dbReference type="NCBI Taxonomy" id="32244"/>
    <lineage>
        <taxon>Eukaryota</taxon>
        <taxon>Viridiplantae</taxon>
        <taxon>Streptophyta</taxon>
        <taxon>Embryophyta</taxon>
        <taxon>Tracheophyta</taxon>
        <taxon>Spermatophyta</taxon>
        <taxon>Magnoliopsida</taxon>
        <taxon>eudicotyledons</taxon>
        <taxon>Gunneridae</taxon>
        <taxon>Pentapetalae</taxon>
        <taxon>rosids</taxon>
        <taxon>fabids</taxon>
        <taxon>Fabales</taxon>
        <taxon>Quillajaceae</taxon>
        <taxon>Quillaja</taxon>
    </lineage>
</organism>
<keyword evidence="5" id="KW-0862">Zinc</keyword>
<dbReference type="PROSITE" id="PS50199">
    <property type="entry name" value="ZF_RANBP2_2"/>
    <property type="match status" value="1"/>
</dbReference>
<keyword evidence="2" id="KW-0479">Metal-binding</keyword>
<evidence type="ECO:0000313" key="13">
    <source>
        <dbReference type="Proteomes" id="UP001163823"/>
    </source>
</evidence>
<evidence type="ECO:0000256" key="4">
    <source>
        <dbReference type="ARBA" id="ARBA00022771"/>
    </source>
</evidence>
<keyword evidence="9" id="KW-0175">Coiled coil</keyword>
<dbReference type="FunFam" id="4.10.1060.10:FF:000004">
    <property type="entry name" value="Zinc finger Ran-binding domain-containing protein 2"/>
    <property type="match status" value="1"/>
</dbReference>
<dbReference type="PROSITE" id="PS01358">
    <property type="entry name" value="ZF_RANBP2_1"/>
    <property type="match status" value="1"/>
</dbReference>
<dbReference type="Gene3D" id="4.10.1060.10">
    <property type="entry name" value="Zinc finger, RanBP2-type"/>
    <property type="match status" value="1"/>
</dbReference>
<keyword evidence="10" id="KW-0812">Transmembrane</keyword>
<feature type="domain" description="RanBP2-type" evidence="11">
    <location>
        <begin position="33"/>
        <end position="62"/>
    </location>
</feature>
<reference evidence="12" key="1">
    <citation type="journal article" date="2023" name="Science">
        <title>Elucidation of the pathway for biosynthesis of saponin adjuvants from the soapbark tree.</title>
        <authorList>
            <person name="Reed J."/>
            <person name="Orme A."/>
            <person name="El-Demerdash A."/>
            <person name="Owen C."/>
            <person name="Martin L.B.B."/>
            <person name="Misra R.C."/>
            <person name="Kikuchi S."/>
            <person name="Rejzek M."/>
            <person name="Martin A.C."/>
            <person name="Harkess A."/>
            <person name="Leebens-Mack J."/>
            <person name="Louveau T."/>
            <person name="Stephenson M.J."/>
            <person name="Osbourn A."/>
        </authorList>
    </citation>
    <scope>NUCLEOTIDE SEQUENCE</scope>
    <source>
        <strain evidence="12">S10</strain>
    </source>
</reference>
<evidence type="ECO:0000256" key="8">
    <source>
        <dbReference type="PROSITE-ProRule" id="PRU00322"/>
    </source>
</evidence>
<proteinExistence type="predicted"/>
<dbReference type="SMART" id="SM00547">
    <property type="entry name" value="ZnF_RBZ"/>
    <property type="match status" value="1"/>
</dbReference>
<dbReference type="SUPFAM" id="SSF90209">
    <property type="entry name" value="Ran binding protein zinc finger-like"/>
    <property type="match status" value="1"/>
</dbReference>
<dbReference type="GO" id="GO:0003723">
    <property type="term" value="F:RNA binding"/>
    <property type="evidence" value="ECO:0007669"/>
    <property type="project" value="UniProtKB-KW"/>
</dbReference>
<dbReference type="Proteomes" id="UP001163823">
    <property type="component" value="Chromosome 10"/>
</dbReference>
<evidence type="ECO:0000256" key="10">
    <source>
        <dbReference type="SAM" id="Phobius"/>
    </source>
</evidence>
<keyword evidence="13" id="KW-1185">Reference proteome</keyword>
<evidence type="ECO:0000259" key="11">
    <source>
        <dbReference type="PROSITE" id="PS50199"/>
    </source>
</evidence>
<dbReference type="PANTHER" id="PTHR12999">
    <property type="entry name" value="ZINC FINGER RAN-BINDING DOMAIN-CONTAINING PROTEIN 2 ZRANB2-RELATED"/>
    <property type="match status" value="1"/>
</dbReference>
<keyword evidence="4 8" id="KW-0863">Zinc-finger</keyword>
<dbReference type="GO" id="GO:0008270">
    <property type="term" value="F:zinc ion binding"/>
    <property type="evidence" value="ECO:0007669"/>
    <property type="project" value="UniProtKB-KW"/>
</dbReference>
<keyword evidence="3" id="KW-0677">Repeat</keyword>
<keyword evidence="7" id="KW-0539">Nucleus</keyword>
<protein>
    <submittedName>
        <fullName evidence="12">Transcription initiation factor TFIID subunit 15</fullName>
    </submittedName>
</protein>
<name>A0AAD7LAD2_QUISA</name>
<evidence type="ECO:0000256" key="5">
    <source>
        <dbReference type="ARBA" id="ARBA00022833"/>
    </source>
</evidence>
<evidence type="ECO:0000256" key="3">
    <source>
        <dbReference type="ARBA" id="ARBA00022737"/>
    </source>
</evidence>
<feature type="transmembrane region" description="Helical" evidence="10">
    <location>
        <begin position="70"/>
        <end position="88"/>
    </location>
</feature>
<dbReference type="InterPro" id="IPR001876">
    <property type="entry name" value="Znf_RanBP2"/>
</dbReference>
<feature type="coiled-coil region" evidence="9">
    <location>
        <begin position="98"/>
        <end position="125"/>
    </location>
</feature>
<keyword evidence="10" id="KW-1133">Transmembrane helix</keyword>
<evidence type="ECO:0000256" key="7">
    <source>
        <dbReference type="ARBA" id="ARBA00023242"/>
    </source>
</evidence>
<evidence type="ECO:0000256" key="6">
    <source>
        <dbReference type="ARBA" id="ARBA00022884"/>
    </source>
</evidence>
<comment type="caution">
    <text evidence="12">The sequence shown here is derived from an EMBL/GenBank/DDBJ whole genome shotgun (WGS) entry which is preliminary data.</text>
</comment>
<dbReference type="PANTHER" id="PTHR12999:SF17">
    <property type="entry name" value="ZINC FINGER RAN-BINDING DOMAIN-CONTAINING PROTEIN 2"/>
    <property type="match status" value="1"/>
</dbReference>
<gene>
    <name evidence="12" type="ORF">O6P43_026086</name>
</gene>
<keyword evidence="6" id="KW-0694">RNA-binding</keyword>
<dbReference type="GO" id="GO:0005634">
    <property type="term" value="C:nucleus"/>
    <property type="evidence" value="ECO:0007669"/>
    <property type="project" value="UniProtKB-SubCell"/>
</dbReference>
<evidence type="ECO:0000256" key="9">
    <source>
        <dbReference type="SAM" id="Coils"/>
    </source>
</evidence>